<evidence type="ECO:0000256" key="5">
    <source>
        <dbReference type="ARBA" id="ARBA00023163"/>
    </source>
</evidence>
<dbReference type="InterPro" id="IPR036388">
    <property type="entry name" value="WH-like_DNA-bd_sf"/>
</dbReference>
<dbReference type="SUPFAM" id="SSF46785">
    <property type="entry name" value="Winged helix' DNA-binding domain"/>
    <property type="match status" value="1"/>
</dbReference>
<dbReference type="Pfam" id="PF00126">
    <property type="entry name" value="HTH_1"/>
    <property type="match status" value="1"/>
</dbReference>
<dbReference type="EMBL" id="JAUSUK010000002">
    <property type="protein sequence ID" value="MDQ0326374.1"/>
    <property type="molecule type" value="Genomic_DNA"/>
</dbReference>
<comment type="function">
    <text evidence="1">NodD regulates the expression of the nodABCFE genes which encode other nodulation proteins. NodD is also a negative regulator of its own expression. Binds flavonoids as inducers.</text>
</comment>
<evidence type="ECO:0000256" key="3">
    <source>
        <dbReference type="ARBA" id="ARBA00023015"/>
    </source>
</evidence>
<dbReference type="RefSeq" id="WP_307154561.1">
    <property type="nucleotide sequence ID" value="NZ_JAUSUK010000002.1"/>
</dbReference>
<dbReference type="InterPro" id="IPR050950">
    <property type="entry name" value="HTH-type_LysR_regulators"/>
</dbReference>
<dbReference type="Gene3D" id="1.10.10.10">
    <property type="entry name" value="Winged helix-like DNA-binding domain superfamily/Winged helix DNA-binding domain"/>
    <property type="match status" value="1"/>
</dbReference>
<dbReference type="InterPro" id="IPR036390">
    <property type="entry name" value="WH_DNA-bd_sf"/>
</dbReference>
<dbReference type="PRINTS" id="PR00039">
    <property type="entry name" value="HTHLYSR"/>
</dbReference>
<comment type="similarity">
    <text evidence="2">Belongs to the LysR transcriptional regulatory family.</text>
</comment>
<evidence type="ECO:0000256" key="1">
    <source>
        <dbReference type="ARBA" id="ARBA00003502"/>
    </source>
</evidence>
<dbReference type="Pfam" id="PF03466">
    <property type="entry name" value="LysR_substrate"/>
    <property type="match status" value="1"/>
</dbReference>
<dbReference type="GO" id="GO:0003677">
    <property type="term" value="F:DNA binding"/>
    <property type="evidence" value="ECO:0007669"/>
    <property type="project" value="UniProtKB-KW"/>
</dbReference>
<evidence type="ECO:0000259" key="6">
    <source>
        <dbReference type="PROSITE" id="PS50931"/>
    </source>
</evidence>
<evidence type="ECO:0000313" key="8">
    <source>
        <dbReference type="Proteomes" id="UP001230253"/>
    </source>
</evidence>
<comment type="caution">
    <text evidence="7">The sequence shown here is derived from an EMBL/GenBank/DDBJ whole genome shotgun (WGS) entry which is preliminary data.</text>
</comment>
<protein>
    <submittedName>
        <fullName evidence="7">DNA-binding transcriptional LysR family regulator</fullName>
    </submittedName>
</protein>
<name>A0ABU0C7B2_9BRAD</name>
<proteinExistence type="inferred from homology"/>
<dbReference type="Gene3D" id="3.40.190.290">
    <property type="match status" value="1"/>
</dbReference>
<dbReference type="CDD" id="cd05466">
    <property type="entry name" value="PBP2_LTTR_substrate"/>
    <property type="match status" value="1"/>
</dbReference>
<dbReference type="InterPro" id="IPR000847">
    <property type="entry name" value="LysR_HTH_N"/>
</dbReference>
<dbReference type="InterPro" id="IPR005119">
    <property type="entry name" value="LysR_subst-bd"/>
</dbReference>
<keyword evidence="4 7" id="KW-0238">DNA-binding</keyword>
<evidence type="ECO:0000313" key="7">
    <source>
        <dbReference type="EMBL" id="MDQ0326374.1"/>
    </source>
</evidence>
<keyword evidence="5" id="KW-0804">Transcription</keyword>
<reference evidence="7 8" key="1">
    <citation type="submission" date="2023-07" db="EMBL/GenBank/DDBJ databases">
        <title>Genomic Encyclopedia of Type Strains, Phase IV (KMG-IV): sequencing the most valuable type-strain genomes for metagenomic binning, comparative biology and taxonomic classification.</title>
        <authorList>
            <person name="Goeker M."/>
        </authorList>
    </citation>
    <scope>NUCLEOTIDE SEQUENCE [LARGE SCALE GENOMIC DNA]</scope>
    <source>
        <strain evidence="7 8">DSM 11549</strain>
    </source>
</reference>
<evidence type="ECO:0000256" key="4">
    <source>
        <dbReference type="ARBA" id="ARBA00023125"/>
    </source>
</evidence>
<keyword evidence="8" id="KW-1185">Reference proteome</keyword>
<sequence length="303" mass="33430">MIDKLEMFIALAREKHFGRAAEDCRVTQPTLSSAIKQLEDQFGVMLVFRGSRYQGLTPEGQRVLEWARRIVGDVRSMQEDLRTARHGLSGHLRIAAIPTALSAVSELTTPFAEAHPGITFTVLSRTSIEILSLLENLEIDVGITYLDNEPLGRVTTVPLYEERYAFVTQADGPHAGKKSITWKEVADAPLCLLTPDMQNRRIVNQKMGEAGASANPTLESNSVITLFSHVRTGRWSSVMPWRLVDAFGRLDNLTAIPIVEPEAAESIGLVAAYREPHTPVLAALLAEARKVSQLLPRDKQPSA</sequence>
<organism evidence="7 8">
    <name type="scientific">Rhodopseudomonas julia</name>
    <dbReference type="NCBI Taxonomy" id="200617"/>
    <lineage>
        <taxon>Bacteria</taxon>
        <taxon>Pseudomonadati</taxon>
        <taxon>Pseudomonadota</taxon>
        <taxon>Alphaproteobacteria</taxon>
        <taxon>Hyphomicrobiales</taxon>
        <taxon>Nitrobacteraceae</taxon>
        <taxon>Rhodopseudomonas</taxon>
    </lineage>
</organism>
<feature type="domain" description="HTH lysR-type" evidence="6">
    <location>
        <begin position="1"/>
        <end position="57"/>
    </location>
</feature>
<evidence type="ECO:0000256" key="2">
    <source>
        <dbReference type="ARBA" id="ARBA00009437"/>
    </source>
</evidence>
<gene>
    <name evidence="7" type="ORF">J2R99_002243</name>
</gene>
<dbReference type="Proteomes" id="UP001230253">
    <property type="component" value="Unassembled WGS sequence"/>
</dbReference>
<dbReference type="PANTHER" id="PTHR30419:SF31">
    <property type="entry name" value="BLR3139 PROTEIN"/>
    <property type="match status" value="1"/>
</dbReference>
<dbReference type="PANTHER" id="PTHR30419">
    <property type="entry name" value="HTH-TYPE TRANSCRIPTIONAL REGULATOR YBHD"/>
    <property type="match status" value="1"/>
</dbReference>
<keyword evidence="3" id="KW-0805">Transcription regulation</keyword>
<dbReference type="SUPFAM" id="SSF53850">
    <property type="entry name" value="Periplasmic binding protein-like II"/>
    <property type="match status" value="1"/>
</dbReference>
<accession>A0ABU0C7B2</accession>
<dbReference type="PROSITE" id="PS50931">
    <property type="entry name" value="HTH_LYSR"/>
    <property type="match status" value="1"/>
</dbReference>